<keyword evidence="1" id="KW-0547">Nucleotide-binding</keyword>
<dbReference type="CDD" id="cd01171">
    <property type="entry name" value="YXKO-related"/>
    <property type="match status" value="1"/>
</dbReference>
<proteinExistence type="inferred from homology"/>
<dbReference type="SUPFAM" id="SSF53613">
    <property type="entry name" value="Ribokinase-like"/>
    <property type="match status" value="1"/>
</dbReference>
<dbReference type="HAMAP" id="MF_01965">
    <property type="entry name" value="NADHX_dehydratase"/>
    <property type="match status" value="1"/>
</dbReference>
<feature type="domain" description="YjeF C-terminal" evidence="6">
    <location>
        <begin position="63"/>
        <end position="332"/>
    </location>
</feature>
<dbReference type="GO" id="GO:0005524">
    <property type="term" value="F:ATP binding"/>
    <property type="evidence" value="ECO:0007669"/>
    <property type="project" value="UniProtKB-KW"/>
</dbReference>
<dbReference type="GO" id="GO:0052856">
    <property type="term" value="F:NAD(P)HX epimerase activity"/>
    <property type="evidence" value="ECO:0007669"/>
    <property type="project" value="TreeGrafter"/>
</dbReference>
<evidence type="ECO:0000256" key="5">
    <source>
        <dbReference type="ARBA" id="ARBA00023239"/>
    </source>
</evidence>
<dbReference type="GO" id="GO:0052855">
    <property type="term" value="F:ADP-dependent NAD(P)H-hydrate dehydratase activity"/>
    <property type="evidence" value="ECO:0007669"/>
    <property type="project" value="TreeGrafter"/>
</dbReference>
<dbReference type="GO" id="GO:0110051">
    <property type="term" value="P:metabolite repair"/>
    <property type="evidence" value="ECO:0007669"/>
    <property type="project" value="TreeGrafter"/>
</dbReference>
<keyword evidence="3" id="KW-0521">NADP</keyword>
<evidence type="ECO:0000259" key="6">
    <source>
        <dbReference type="PROSITE" id="PS51383"/>
    </source>
</evidence>
<dbReference type="Pfam" id="PF01256">
    <property type="entry name" value="Carb_kinase"/>
    <property type="match status" value="1"/>
</dbReference>
<dbReference type="PROSITE" id="PS01050">
    <property type="entry name" value="YJEF_C_2"/>
    <property type="match status" value="1"/>
</dbReference>
<accession>A0A645BJD4</accession>
<dbReference type="PANTHER" id="PTHR12592:SF0">
    <property type="entry name" value="ATP-DEPENDENT (S)-NAD(P)H-HYDRATE DEHYDRATASE"/>
    <property type="match status" value="1"/>
</dbReference>
<dbReference type="EMBL" id="VSSQ01020479">
    <property type="protein sequence ID" value="MPM65372.1"/>
    <property type="molecule type" value="Genomic_DNA"/>
</dbReference>
<keyword evidence="4" id="KW-0520">NAD</keyword>
<evidence type="ECO:0000256" key="2">
    <source>
        <dbReference type="ARBA" id="ARBA00022840"/>
    </source>
</evidence>
<gene>
    <name evidence="7" type="primary">nnr_25</name>
    <name evidence="7" type="ORF">SDC9_112268</name>
</gene>
<evidence type="ECO:0000256" key="4">
    <source>
        <dbReference type="ARBA" id="ARBA00023027"/>
    </source>
</evidence>
<reference evidence="7" key="1">
    <citation type="submission" date="2019-08" db="EMBL/GenBank/DDBJ databases">
        <authorList>
            <person name="Kucharzyk K."/>
            <person name="Murdoch R.W."/>
            <person name="Higgins S."/>
            <person name="Loffler F."/>
        </authorList>
    </citation>
    <scope>NUCLEOTIDE SEQUENCE</scope>
</reference>
<dbReference type="PANTHER" id="PTHR12592">
    <property type="entry name" value="ATP-DEPENDENT (S)-NAD(P)H-HYDRATE DEHYDRATASE FAMILY MEMBER"/>
    <property type="match status" value="1"/>
</dbReference>
<keyword evidence="2" id="KW-0067">ATP-binding</keyword>
<evidence type="ECO:0000313" key="7">
    <source>
        <dbReference type="EMBL" id="MPM65372.1"/>
    </source>
</evidence>
<dbReference type="Gene3D" id="3.40.1190.20">
    <property type="match status" value="1"/>
</dbReference>
<comment type="caution">
    <text evidence="7">The sequence shown here is derived from an EMBL/GenBank/DDBJ whole genome shotgun (WGS) entry which is preliminary data.</text>
</comment>
<evidence type="ECO:0000256" key="1">
    <source>
        <dbReference type="ARBA" id="ARBA00022741"/>
    </source>
</evidence>
<evidence type="ECO:0000256" key="3">
    <source>
        <dbReference type="ARBA" id="ARBA00022857"/>
    </source>
</evidence>
<dbReference type="InterPro" id="IPR000631">
    <property type="entry name" value="CARKD"/>
</dbReference>
<name>A0A645BJD4_9ZZZZ</name>
<keyword evidence="5" id="KW-0456">Lyase</keyword>
<dbReference type="NCBIfam" id="TIGR00196">
    <property type="entry name" value="yjeF_cterm"/>
    <property type="match status" value="1"/>
</dbReference>
<organism evidence="7">
    <name type="scientific">bioreactor metagenome</name>
    <dbReference type="NCBI Taxonomy" id="1076179"/>
    <lineage>
        <taxon>unclassified sequences</taxon>
        <taxon>metagenomes</taxon>
        <taxon>ecological metagenomes</taxon>
    </lineage>
</organism>
<sequence length="332" mass="35797">MKTEYADSKDIMINADYTVTVEYPKLSMILPDSGTATGEISIARAFLSEKYQNTAETPYHFITREEIKELLKKRPKFSHKANFGHLLIIAGSKGMGGAAILCAKGASKSGCGLISCQIPEIYETSLITELPNVMTFTDPSDHLSSTIAEINRFNCIAIGPGIGKKPDTLGLLKTTFADYQSPIVIDADAINLIASSPELLKMIPKGSILTPHPGELRRIIGAWVSDYEKIEKTKSLCKLNMINVIIKGAYSCLITPEGDVYFNSTGNSGMAKAGTGDVLTGLLAGLISRGYNPTDAALIAMYYHGKSADDLVVTRGTESFSSVDIADNIRIL</sequence>
<dbReference type="PROSITE" id="PS51383">
    <property type="entry name" value="YJEF_C_3"/>
    <property type="match status" value="1"/>
</dbReference>
<dbReference type="InterPro" id="IPR017953">
    <property type="entry name" value="Carbohydrate_kinase_pred_CS"/>
</dbReference>
<protein>
    <submittedName>
        <fullName evidence="7">Bifunctional NAD(P)H-hydrate repair enzyme Nnr</fullName>
    </submittedName>
</protein>
<dbReference type="InterPro" id="IPR029056">
    <property type="entry name" value="Ribokinase-like"/>
</dbReference>
<dbReference type="AlphaFoldDB" id="A0A645BJD4"/>